<keyword evidence="10" id="KW-0119">Carbohydrate metabolism</keyword>
<dbReference type="VEuPathDB" id="TriTrypDB:TCSYLVIO_003734"/>
<name>A0A2V2VXA9_TRYCR</name>
<evidence type="ECO:0000256" key="5">
    <source>
        <dbReference type="ARBA" id="ARBA00022526"/>
    </source>
</evidence>
<evidence type="ECO:0000259" key="14">
    <source>
        <dbReference type="Pfam" id="PF02880"/>
    </source>
</evidence>
<dbReference type="InterPro" id="IPR036900">
    <property type="entry name" value="A-D-PHexomutase_C_sf"/>
</dbReference>
<evidence type="ECO:0000259" key="13">
    <source>
        <dbReference type="Pfam" id="PF02879"/>
    </source>
</evidence>
<dbReference type="GO" id="GO:0008973">
    <property type="term" value="F:phosphopentomutase activity"/>
    <property type="evidence" value="ECO:0007669"/>
    <property type="project" value="TreeGrafter"/>
</dbReference>
<dbReference type="VEuPathDB" id="TriTrypDB:TcCLB.506405.10"/>
<dbReference type="Pfam" id="PF02880">
    <property type="entry name" value="PGM_PMM_III"/>
    <property type="match status" value="1"/>
</dbReference>
<dbReference type="InterPro" id="IPR016066">
    <property type="entry name" value="A-D-PHexomutase_CS"/>
</dbReference>
<feature type="domain" description="Alpha-D-phosphohexomutase alpha/beta/alpha" evidence="12">
    <location>
        <begin position="43"/>
        <end position="182"/>
    </location>
</feature>
<dbReference type="CDD" id="cd05799">
    <property type="entry name" value="PGM2"/>
    <property type="match status" value="1"/>
</dbReference>
<evidence type="ECO:0000256" key="11">
    <source>
        <dbReference type="RuleBase" id="RU004326"/>
    </source>
</evidence>
<dbReference type="PRINTS" id="PR00509">
    <property type="entry name" value="PGMPMM"/>
</dbReference>
<keyword evidence="5" id="KW-0313">Glucose metabolism</keyword>
<evidence type="ECO:0000256" key="8">
    <source>
        <dbReference type="ARBA" id="ARBA00022842"/>
    </source>
</evidence>
<evidence type="ECO:0000256" key="10">
    <source>
        <dbReference type="ARBA" id="ARBA00023277"/>
    </source>
</evidence>
<dbReference type="PANTHER" id="PTHR45745">
    <property type="entry name" value="PHOSPHOMANNOMUTASE 45A"/>
    <property type="match status" value="1"/>
</dbReference>
<dbReference type="GO" id="GO:0006166">
    <property type="term" value="P:purine ribonucleoside salvage"/>
    <property type="evidence" value="ECO:0007669"/>
    <property type="project" value="TreeGrafter"/>
</dbReference>
<dbReference type="VEuPathDB" id="TriTrypDB:TcBrA4_0125280"/>
<dbReference type="InterPro" id="IPR005841">
    <property type="entry name" value="Alpha-D-phosphohexomutase_SF"/>
</dbReference>
<dbReference type="SUPFAM" id="SSF55957">
    <property type="entry name" value="Phosphoglucomutase, C-terminal domain"/>
    <property type="match status" value="1"/>
</dbReference>
<dbReference type="VEuPathDB" id="TriTrypDB:C3747_63g149"/>
<evidence type="ECO:0000256" key="7">
    <source>
        <dbReference type="ARBA" id="ARBA00022723"/>
    </source>
</evidence>
<comment type="subcellular location">
    <subcellularLocation>
        <location evidence="2">Cytoplasm</location>
    </subcellularLocation>
</comment>
<proteinExistence type="inferred from homology"/>
<dbReference type="PANTHER" id="PTHR45745:SF1">
    <property type="entry name" value="PHOSPHOGLUCOMUTASE 2B-RELATED"/>
    <property type="match status" value="1"/>
</dbReference>
<dbReference type="VEuPathDB" id="TriTrypDB:TCDM_02490"/>
<comment type="caution">
    <text evidence="15">The sequence shown here is derived from an EMBL/GenBank/DDBJ whole genome shotgun (WGS) entry which is preliminary data.</text>
</comment>
<dbReference type="InterPro" id="IPR005844">
    <property type="entry name" value="A-D-PHexomutase_a/b/a-I"/>
</dbReference>
<dbReference type="Proteomes" id="UP000246121">
    <property type="component" value="Unassembled WGS sequence"/>
</dbReference>
<feature type="domain" description="Alpha-D-phosphohexomutase alpha/beta/alpha" evidence="13">
    <location>
        <begin position="207"/>
        <end position="312"/>
    </location>
</feature>
<protein>
    <submittedName>
        <fullName evidence="15">Putative phosphomannomutase-like protein</fullName>
    </submittedName>
</protein>
<dbReference type="InterPro" id="IPR005846">
    <property type="entry name" value="A-D-PHexomutase_a/b/a-III"/>
</dbReference>
<dbReference type="AlphaFoldDB" id="A0A2V2VXA9"/>
<evidence type="ECO:0000313" key="16">
    <source>
        <dbReference type="Proteomes" id="UP000246121"/>
    </source>
</evidence>
<dbReference type="GO" id="GO:0000287">
    <property type="term" value="F:magnesium ion binding"/>
    <property type="evidence" value="ECO:0007669"/>
    <property type="project" value="InterPro"/>
</dbReference>
<dbReference type="PROSITE" id="PS00710">
    <property type="entry name" value="PGM_PMM"/>
    <property type="match status" value="1"/>
</dbReference>
<dbReference type="VEuPathDB" id="TriTrypDB:C4B63_7g361"/>
<keyword evidence="8 11" id="KW-0460">Magnesium</keyword>
<feature type="domain" description="Alpha-D-phosphohexomutase alpha/beta/alpha" evidence="14">
    <location>
        <begin position="349"/>
        <end position="450"/>
    </location>
</feature>
<dbReference type="Gene3D" id="3.40.120.10">
    <property type="entry name" value="Alpha-D-Glucose-1,6-Bisphosphate, subunit A, domain 3"/>
    <property type="match status" value="3"/>
</dbReference>
<accession>A0A2V2VXA9</accession>
<dbReference type="InterPro" id="IPR005845">
    <property type="entry name" value="A-D-PHexomutase_a/b/a-II"/>
</dbReference>
<reference evidence="15 16" key="1">
    <citation type="journal article" date="2018" name="Microb. Genom.">
        <title>Expanding an expanded genome: long-read sequencing of Trypanosoma cruzi.</title>
        <authorList>
            <person name="Berna L."/>
            <person name="Rodriguez M."/>
            <person name="Chiribao M.L."/>
            <person name="Parodi-Talice A."/>
            <person name="Pita S."/>
            <person name="Rijo G."/>
            <person name="Alvarez-Valin F."/>
            <person name="Robello C."/>
        </authorList>
    </citation>
    <scope>NUCLEOTIDE SEQUENCE [LARGE SCALE GENOMIC DNA]</scope>
    <source>
        <strain evidence="15 16">Dm28c</strain>
    </source>
</reference>
<evidence type="ECO:0000256" key="3">
    <source>
        <dbReference type="ARBA" id="ARBA00010231"/>
    </source>
</evidence>
<dbReference type="GO" id="GO:0005737">
    <property type="term" value="C:cytoplasm"/>
    <property type="evidence" value="ECO:0007669"/>
    <property type="project" value="UniProtKB-SubCell"/>
</dbReference>
<dbReference type="FunFam" id="3.40.120.10:FF:000035">
    <property type="entry name" value="Pgm3p"/>
    <property type="match status" value="1"/>
</dbReference>
<evidence type="ECO:0000313" key="15">
    <source>
        <dbReference type="EMBL" id="PWV00103.1"/>
    </source>
</evidence>
<sequence length="585" mass="65138">MSVEKLVQEWISWDRDPKTRGVIEKLWKDGDTRELQSLLGNRMEFGTAGLRSKMGAGNSQMNCLTIIQTAQGLSAYLRATFTQEKLSSGGVVIGYDGRYGSKRFAELSANVFTNAGINTRLFGQVVPTPFVPFAIRLFGSVAGVVVTASHNPKEYNGYKVYWSNGAQIISPHDKNISKFILENLTPLDSSWETAAGVSDPFQEVWDQYFATLKAEYKPLAANYPVKVTYTALHGVGCPFTMKSLETVGVPRHCISVVRAQAEPDPEFPTVKFPNPEEGAGTLTLSMETAAEAGSNYILANDPDADRLAVAERKQDGTWRIFSGNELGALLGWWTVFRIRRLGEPLENCYFIFSIVSSMILRSIAKKEGMHYAETLTGFKWMGSLAESLQRESSARVVLAFEEAIGYMFGTRVFDKDGVTAAAVVADMIAFLEKEEKKRLSEKLLEIFKQYGFHFTCNSYVIARDPARVSEMFSAITKMQNGSYPKEVAGARVLHIRDLASGLDTQMPDGRATLPISASSPIITFYFDNGVIMTIRGSGTEPKLKWYAELITEDPLREKELAVFVDKAVEELVRPSYYNFEYRSNL</sequence>
<keyword evidence="9" id="KW-0413">Isomerase</keyword>
<evidence type="ECO:0000256" key="4">
    <source>
        <dbReference type="ARBA" id="ARBA00022490"/>
    </source>
</evidence>
<comment type="similarity">
    <text evidence="3 11">Belongs to the phosphohexose mutase family.</text>
</comment>
<evidence type="ECO:0000256" key="1">
    <source>
        <dbReference type="ARBA" id="ARBA00001946"/>
    </source>
</evidence>
<evidence type="ECO:0000256" key="2">
    <source>
        <dbReference type="ARBA" id="ARBA00004496"/>
    </source>
</evidence>
<dbReference type="VEuPathDB" id="TriTrypDB:TcCLB.508257.70"/>
<evidence type="ECO:0000256" key="6">
    <source>
        <dbReference type="ARBA" id="ARBA00022553"/>
    </source>
</evidence>
<dbReference type="Pfam" id="PF02879">
    <property type="entry name" value="PGM_PMM_II"/>
    <property type="match status" value="1"/>
</dbReference>
<dbReference type="VEuPathDB" id="TriTrypDB:TcCL_ESM05360"/>
<dbReference type="Pfam" id="PF02878">
    <property type="entry name" value="PGM_PMM_I"/>
    <property type="match status" value="1"/>
</dbReference>
<evidence type="ECO:0000256" key="9">
    <source>
        <dbReference type="ARBA" id="ARBA00023235"/>
    </source>
</evidence>
<keyword evidence="4" id="KW-0963">Cytoplasm</keyword>
<dbReference type="VEuPathDB" id="TriTrypDB:TcG_01364"/>
<dbReference type="GO" id="GO:0006006">
    <property type="term" value="P:glucose metabolic process"/>
    <property type="evidence" value="ECO:0007669"/>
    <property type="project" value="UniProtKB-KW"/>
</dbReference>
<evidence type="ECO:0000259" key="12">
    <source>
        <dbReference type="Pfam" id="PF02878"/>
    </source>
</evidence>
<comment type="cofactor">
    <cofactor evidence="1">
        <name>Mg(2+)</name>
        <dbReference type="ChEBI" id="CHEBI:18420"/>
    </cofactor>
</comment>
<dbReference type="EMBL" id="PRFA01000007">
    <property type="protein sequence ID" value="PWV00103.1"/>
    <property type="molecule type" value="Genomic_DNA"/>
</dbReference>
<dbReference type="GO" id="GO:0005634">
    <property type="term" value="C:nucleus"/>
    <property type="evidence" value="ECO:0007669"/>
    <property type="project" value="TreeGrafter"/>
</dbReference>
<dbReference type="InterPro" id="IPR016055">
    <property type="entry name" value="A-D-PHexomutase_a/b/a-I/II/III"/>
</dbReference>
<keyword evidence="6" id="KW-0597">Phosphoprotein</keyword>
<dbReference type="VEuPathDB" id="TriTrypDB:BCY84_20546"/>
<gene>
    <name evidence="15" type="ORF">C4B63_7g361</name>
</gene>
<dbReference type="VEuPathDB" id="TriTrypDB:ECC02_002610"/>
<dbReference type="VEuPathDB" id="TriTrypDB:Tc_MARK_2495"/>
<dbReference type="SUPFAM" id="SSF53738">
    <property type="entry name" value="Phosphoglucomutase, first 3 domains"/>
    <property type="match status" value="3"/>
</dbReference>
<keyword evidence="7 11" id="KW-0479">Metal-binding</keyword>
<organism evidence="15 16">
    <name type="scientific">Trypanosoma cruzi</name>
    <dbReference type="NCBI Taxonomy" id="5693"/>
    <lineage>
        <taxon>Eukaryota</taxon>
        <taxon>Discoba</taxon>
        <taxon>Euglenozoa</taxon>
        <taxon>Kinetoplastea</taxon>
        <taxon>Metakinetoplastina</taxon>
        <taxon>Trypanosomatida</taxon>
        <taxon>Trypanosomatidae</taxon>
        <taxon>Trypanosoma</taxon>
        <taxon>Schizotrypanum</taxon>
    </lineage>
</organism>